<dbReference type="InterPro" id="IPR000421">
    <property type="entry name" value="FA58C"/>
</dbReference>
<accession>A0A6S7L229</accession>
<dbReference type="GO" id="GO:0016020">
    <property type="term" value="C:membrane"/>
    <property type="evidence" value="ECO:0007669"/>
    <property type="project" value="InterPro"/>
</dbReference>
<dbReference type="SMART" id="SM00060">
    <property type="entry name" value="FN3"/>
    <property type="match status" value="1"/>
</dbReference>
<feature type="non-terminal residue" evidence="2">
    <location>
        <position position="335"/>
    </location>
</feature>
<dbReference type="PROSITE" id="PS50853">
    <property type="entry name" value="FN3"/>
    <property type="match status" value="1"/>
</dbReference>
<dbReference type="EMBL" id="CACRXK020018432">
    <property type="protein sequence ID" value="CAB4032472.1"/>
    <property type="molecule type" value="Genomic_DNA"/>
</dbReference>
<comment type="caution">
    <text evidence="1">Lacks conserved residue(s) required for the propagation of feature annotation.</text>
</comment>
<keyword evidence="3" id="KW-1185">Reference proteome</keyword>
<name>A0A6S7L229_PARCT</name>
<dbReference type="PROSITE" id="PS50022">
    <property type="entry name" value="FA58C_3"/>
    <property type="match status" value="1"/>
</dbReference>
<reference evidence="2" key="1">
    <citation type="submission" date="2020-04" db="EMBL/GenBank/DDBJ databases">
        <authorList>
            <person name="Alioto T."/>
            <person name="Alioto T."/>
            <person name="Gomez Garrido J."/>
        </authorList>
    </citation>
    <scope>NUCLEOTIDE SEQUENCE</scope>
    <source>
        <strain evidence="2">A484AB</strain>
    </source>
</reference>
<dbReference type="Proteomes" id="UP001152795">
    <property type="component" value="Unassembled WGS sequence"/>
</dbReference>
<dbReference type="OrthoDB" id="5843172at2759"/>
<dbReference type="InterPro" id="IPR003961">
    <property type="entry name" value="FN3_dom"/>
</dbReference>
<dbReference type="SMART" id="SM00202">
    <property type="entry name" value="SR"/>
    <property type="match status" value="1"/>
</dbReference>
<comment type="caution">
    <text evidence="2">The sequence shown here is derived from an EMBL/GenBank/DDBJ whole genome shotgun (WGS) entry which is preliminary data.</text>
</comment>
<sequence length="335" mass="36878">HDVSLSYSSLPYKGVVQITTDSGTKNVCWKSLKNQAKDIICRHLGYNGIFSLVNISTPTDAKNATFSGSINCNGEEKYLSQCSITASTGDSCSELSYIQCGSFRPLLEDEQRFPDSSFSASASSEGHSASDARMSSGSSWCAPVSDDKHYLQVDLGRQYDLDFFVTYGDSSGQKWVATYNLEYTVDLVNWKTLSRILQGNKNAYDHAAWGSISVRARALRFIPLTYVGQPCMRVDISGSILLPDKPTNLTVTNIMSRSAEISWLDPKIRGILGISRFSIKLKKENSLILSITTGKVNKYEVNDLTPDTTYEISVAAGNYYGFGEETFTSFLTSEG</sequence>
<evidence type="ECO:0000313" key="2">
    <source>
        <dbReference type="EMBL" id="CAB4032472.1"/>
    </source>
</evidence>
<dbReference type="Pfam" id="PF00041">
    <property type="entry name" value="fn3"/>
    <property type="match status" value="1"/>
</dbReference>
<dbReference type="Gene3D" id="2.60.40.10">
    <property type="entry name" value="Immunoglobulins"/>
    <property type="match status" value="1"/>
</dbReference>
<evidence type="ECO:0000313" key="3">
    <source>
        <dbReference type="Proteomes" id="UP001152795"/>
    </source>
</evidence>
<dbReference type="SUPFAM" id="SSF49265">
    <property type="entry name" value="Fibronectin type III"/>
    <property type="match status" value="1"/>
</dbReference>
<dbReference type="InterPro" id="IPR001190">
    <property type="entry name" value="SRCR"/>
</dbReference>
<dbReference type="InterPro" id="IPR036772">
    <property type="entry name" value="SRCR-like_dom_sf"/>
</dbReference>
<keyword evidence="1" id="KW-1015">Disulfide bond</keyword>
<dbReference type="InterPro" id="IPR013783">
    <property type="entry name" value="Ig-like_fold"/>
</dbReference>
<feature type="disulfide bond" evidence="1">
    <location>
        <begin position="72"/>
        <end position="82"/>
    </location>
</feature>
<dbReference type="SUPFAM" id="SSF56487">
    <property type="entry name" value="SRCR-like"/>
    <property type="match status" value="1"/>
</dbReference>
<proteinExistence type="predicted"/>
<dbReference type="PANTHER" id="PTHR24543:SF291">
    <property type="entry name" value="SMOKE ALARM, ISOFORM D"/>
    <property type="match status" value="1"/>
</dbReference>
<dbReference type="InterPro" id="IPR036116">
    <property type="entry name" value="FN3_sf"/>
</dbReference>
<feature type="non-terminal residue" evidence="2">
    <location>
        <position position="1"/>
    </location>
</feature>
<protein>
    <submittedName>
        <fullName evidence="2">Retinoschisin-like, partial</fullName>
    </submittedName>
</protein>
<dbReference type="Gene3D" id="3.10.250.10">
    <property type="entry name" value="SRCR-like domain"/>
    <property type="match status" value="1"/>
</dbReference>
<dbReference type="InterPro" id="IPR008979">
    <property type="entry name" value="Galactose-bd-like_sf"/>
</dbReference>
<dbReference type="PANTHER" id="PTHR24543">
    <property type="entry name" value="MULTICOPPER OXIDASE-RELATED"/>
    <property type="match status" value="1"/>
</dbReference>
<dbReference type="CDD" id="cd00063">
    <property type="entry name" value="FN3"/>
    <property type="match status" value="1"/>
</dbReference>
<evidence type="ECO:0000256" key="1">
    <source>
        <dbReference type="PROSITE-ProRule" id="PRU00196"/>
    </source>
</evidence>
<dbReference type="SUPFAM" id="SSF49785">
    <property type="entry name" value="Galactose-binding domain-like"/>
    <property type="match status" value="1"/>
</dbReference>
<feature type="disulfide bond" evidence="1">
    <location>
        <begin position="28"/>
        <end position="92"/>
    </location>
</feature>
<dbReference type="PROSITE" id="PS50287">
    <property type="entry name" value="SRCR_2"/>
    <property type="match status" value="1"/>
</dbReference>
<dbReference type="AlphaFoldDB" id="A0A6S7L229"/>
<dbReference type="Pfam" id="PF00530">
    <property type="entry name" value="SRCR"/>
    <property type="match status" value="1"/>
</dbReference>
<organism evidence="2 3">
    <name type="scientific">Paramuricea clavata</name>
    <name type="common">Red gorgonian</name>
    <name type="synonym">Violescent sea-whip</name>
    <dbReference type="NCBI Taxonomy" id="317549"/>
    <lineage>
        <taxon>Eukaryota</taxon>
        <taxon>Metazoa</taxon>
        <taxon>Cnidaria</taxon>
        <taxon>Anthozoa</taxon>
        <taxon>Octocorallia</taxon>
        <taxon>Malacalcyonacea</taxon>
        <taxon>Plexauridae</taxon>
        <taxon>Paramuricea</taxon>
    </lineage>
</organism>
<dbReference type="Pfam" id="PF00754">
    <property type="entry name" value="F5_F8_type_C"/>
    <property type="match status" value="1"/>
</dbReference>
<dbReference type="Gene3D" id="2.60.120.260">
    <property type="entry name" value="Galactose-binding domain-like"/>
    <property type="match status" value="1"/>
</dbReference>
<gene>
    <name evidence="2" type="ORF">PACLA_8A031665</name>
</gene>